<dbReference type="SUPFAM" id="SSF50630">
    <property type="entry name" value="Acid proteases"/>
    <property type="match status" value="1"/>
</dbReference>
<keyword evidence="9" id="KW-0460">Magnesium</keyword>
<dbReference type="CDD" id="cd09274">
    <property type="entry name" value="RNase_HI_RT_Ty3"/>
    <property type="match status" value="1"/>
</dbReference>
<keyword evidence="7" id="KW-0255">Endonuclease</keyword>
<dbReference type="InterPro" id="IPR001969">
    <property type="entry name" value="Aspartic_peptidase_AS"/>
</dbReference>
<dbReference type="Pfam" id="PF00665">
    <property type="entry name" value="rve"/>
    <property type="match status" value="1"/>
</dbReference>
<evidence type="ECO:0000256" key="5">
    <source>
        <dbReference type="ARBA" id="ARBA00022722"/>
    </source>
</evidence>
<dbReference type="PROSITE" id="PS50994">
    <property type="entry name" value="INTEGRASE"/>
    <property type="match status" value="1"/>
</dbReference>
<keyword evidence="11" id="KW-0229">DNA integration</keyword>
<name>A0ABM1ZVW7_AEDAL</name>
<dbReference type="Proteomes" id="UP000069940">
    <property type="component" value="Unassembled WGS sequence"/>
</dbReference>
<dbReference type="Gene3D" id="2.40.70.10">
    <property type="entry name" value="Acid Proteases"/>
    <property type="match status" value="1"/>
</dbReference>
<keyword evidence="5" id="KW-0540">Nuclease</keyword>
<keyword evidence="6" id="KW-0064">Aspartyl protease</keyword>
<dbReference type="PROSITE" id="PS50158">
    <property type="entry name" value="ZF_CCHC"/>
    <property type="match status" value="1"/>
</dbReference>
<evidence type="ECO:0000256" key="8">
    <source>
        <dbReference type="ARBA" id="ARBA00022801"/>
    </source>
</evidence>
<organism evidence="18 19">
    <name type="scientific">Aedes albopictus</name>
    <name type="common">Asian tiger mosquito</name>
    <name type="synonym">Stegomyia albopicta</name>
    <dbReference type="NCBI Taxonomy" id="7160"/>
    <lineage>
        <taxon>Eukaryota</taxon>
        <taxon>Metazoa</taxon>
        <taxon>Ecdysozoa</taxon>
        <taxon>Arthropoda</taxon>
        <taxon>Hexapoda</taxon>
        <taxon>Insecta</taxon>
        <taxon>Pterygota</taxon>
        <taxon>Neoptera</taxon>
        <taxon>Endopterygota</taxon>
        <taxon>Diptera</taxon>
        <taxon>Nematocera</taxon>
        <taxon>Culicoidea</taxon>
        <taxon>Culicidae</taxon>
        <taxon>Culicinae</taxon>
        <taxon>Aedini</taxon>
        <taxon>Aedes</taxon>
        <taxon>Stegomyia</taxon>
    </lineage>
</organism>
<dbReference type="PROSITE" id="PS50878">
    <property type="entry name" value="RT_POL"/>
    <property type="match status" value="1"/>
</dbReference>
<dbReference type="InterPro" id="IPR043502">
    <property type="entry name" value="DNA/RNA_pol_sf"/>
</dbReference>
<evidence type="ECO:0000256" key="13">
    <source>
        <dbReference type="ARBA" id="ARBA00023125"/>
    </source>
</evidence>
<dbReference type="EnsemblMetazoa" id="AALFPA23_022150.R32812">
    <property type="protein sequence ID" value="AALFPA23_022150.P32812"/>
    <property type="gene ID" value="AALFPA23_022150"/>
</dbReference>
<dbReference type="Pfam" id="PF00098">
    <property type="entry name" value="zf-CCHC"/>
    <property type="match status" value="1"/>
</dbReference>
<dbReference type="SMART" id="SM00343">
    <property type="entry name" value="ZnF_C2HC"/>
    <property type="match status" value="2"/>
</dbReference>
<dbReference type="InterPro" id="IPR021109">
    <property type="entry name" value="Peptidase_aspartic_dom_sf"/>
</dbReference>
<evidence type="ECO:0000256" key="11">
    <source>
        <dbReference type="ARBA" id="ARBA00022908"/>
    </source>
</evidence>
<evidence type="ECO:0000259" key="16">
    <source>
        <dbReference type="PROSITE" id="PS50878"/>
    </source>
</evidence>
<dbReference type="Gene3D" id="4.10.60.10">
    <property type="entry name" value="Zinc finger, CCHC-type"/>
    <property type="match status" value="1"/>
</dbReference>
<dbReference type="EC" id="2.7.7.49" evidence="1"/>
<sequence length="1269" mass="144295">MEESRPLPMFRCEQIESGKLAKEWLEWKGALEIYFESYQITDQRLKRSKMLHLGGPQLQKVFRSLEGTENFPIVLLEKPWYDVAVERLDAYFKPRRQDVLERYKLRNMKQGSNERFSHFVLRLRQQLLDCGLEKYPQEVRTSVEEMMLIDVIVEGCTSPELRRKILEKDQCLSEIEALGNSMESVRAQEQEMTKHPRDVTGELEVRNVDKFSAGRADRKQERIVKRFVGRPSSYGTVSKIVCYACGKPGHISRDASCPAKGQKCRRCQTPGHFEKACRKRPSTSQDNTIPRKIRAVSNESASISTEKDISVDRVEQKVYYTFHTGNETNLMQCVVGGVSIEMIIDSGSDVNLISAETWEEMKAKHVAVQKCTKGGDKVLKAYGSETPLDILGSFEAIVKLGQRSATAEFFVVKTGQRNILGDTTSKQLGVLRVGVDVNQVQHSFPPIPFPKIKGVQVQIKMDPTAVPVFQPLRRIPIPLEDAVNKKLDELLAKDIIEPKKGPATWVSPLVVAKKANGEIRLCVDLRRVNQAVVRERHPMPIIEDVLAKIGRGNVWSTLDIKDAFFLLELDEKSRSVTTFISHRGLYQFKRLPFGLVSAPEMFQRTMDGILADCEGAYWYLDDVGVEGSTTEEHDSRLSKVLQRLSDHGVVLNQDKCKIRTDDFQFLGYRINSKGILPSTEKQNAVATFRRPTNECEVRSFLGLANYMGKFVPDLATIDEPLRSLIRKGSKFHWGEKEEEAFNQIKSSIANAPCLGFFKPEDETSVMADASPYALGAVLLQTDDNNETRVVCFASKSLTETERRYCQTEKEALALVWSVEKFQSYLIGREFNLLTDCKALTFLFSPTSRPCARIERWVLRLQGFQYKVSHIPGSLNVADVLSRLSTVPPKPFDEGEELMVREVVNSAVTAVALKWDDLEKASQDDPQIQQIFQALDSGLKDELPLEYKMIFSELCRLNDVLLRIDRIVIPQKLQGHVLNLAHEGHPGARIMKGHLRANVWWPKMDQHVERHVKACRGCSLVSSPSPPEPMIRKELPSRAWEQIAIDFLGPLPNGENLLVCVDYYSRFVEVVEMNDTSAKATIDELMIVFSRFGIPESLKADNGPQFVADDFRSFCEEYGIRLVHSIPYWPQMNGEVERQNRSILKRLRIAQELGNDWRTELRKYLLMYHAANHSTTGKPPSELMFGRRIRTKLPSILVASEEFEVVRERDALEKEKGKLYADRKRRAQASDVNVGDQVLAKRTRRENKLSADFAPEPFVVIRKSGTDVTI</sequence>
<keyword evidence="14" id="KW-0862">Zinc</keyword>
<evidence type="ECO:0000256" key="12">
    <source>
        <dbReference type="ARBA" id="ARBA00022918"/>
    </source>
</evidence>
<proteinExistence type="predicted"/>
<dbReference type="InterPro" id="IPR000477">
    <property type="entry name" value="RT_dom"/>
</dbReference>
<reference evidence="18" key="2">
    <citation type="submission" date="2025-05" db="UniProtKB">
        <authorList>
            <consortium name="EnsemblMetazoa"/>
        </authorList>
    </citation>
    <scope>IDENTIFICATION</scope>
    <source>
        <strain evidence="18">Foshan</strain>
    </source>
</reference>
<evidence type="ECO:0000256" key="7">
    <source>
        <dbReference type="ARBA" id="ARBA00022759"/>
    </source>
</evidence>
<dbReference type="InterPro" id="IPR001878">
    <property type="entry name" value="Znf_CCHC"/>
</dbReference>
<dbReference type="Gene3D" id="3.10.10.10">
    <property type="entry name" value="HIV Type 1 Reverse Transcriptase, subunit A, domain 1"/>
    <property type="match status" value="1"/>
</dbReference>
<evidence type="ECO:0000259" key="15">
    <source>
        <dbReference type="PROSITE" id="PS50158"/>
    </source>
</evidence>
<keyword evidence="8" id="KW-0378">Hydrolase</keyword>
<evidence type="ECO:0000256" key="4">
    <source>
        <dbReference type="ARBA" id="ARBA00022695"/>
    </source>
</evidence>
<feature type="domain" description="CCHC-type" evidence="15">
    <location>
        <begin position="242"/>
        <end position="254"/>
    </location>
</feature>
<dbReference type="InterPro" id="IPR036397">
    <property type="entry name" value="RNaseH_sf"/>
</dbReference>
<evidence type="ECO:0000256" key="9">
    <source>
        <dbReference type="ARBA" id="ARBA00022842"/>
    </source>
</evidence>
<evidence type="ECO:0000259" key="17">
    <source>
        <dbReference type="PROSITE" id="PS50994"/>
    </source>
</evidence>
<accession>A0ABM1ZVW7</accession>
<dbReference type="PROSITE" id="PS00141">
    <property type="entry name" value="ASP_PROTEASE"/>
    <property type="match status" value="1"/>
</dbReference>
<dbReference type="CDD" id="cd01647">
    <property type="entry name" value="RT_LTR"/>
    <property type="match status" value="1"/>
</dbReference>
<evidence type="ECO:0000256" key="6">
    <source>
        <dbReference type="ARBA" id="ARBA00022750"/>
    </source>
</evidence>
<evidence type="ECO:0000313" key="19">
    <source>
        <dbReference type="Proteomes" id="UP000069940"/>
    </source>
</evidence>
<evidence type="ECO:0000313" key="18">
    <source>
        <dbReference type="EnsemblMetazoa" id="AALFPA23_022150.P32812"/>
    </source>
</evidence>
<dbReference type="InterPro" id="IPR012337">
    <property type="entry name" value="RNaseH-like_sf"/>
</dbReference>
<dbReference type="SUPFAM" id="SSF56672">
    <property type="entry name" value="DNA/RNA polymerases"/>
    <property type="match status" value="1"/>
</dbReference>
<reference evidence="19" key="1">
    <citation type="journal article" date="2015" name="Proc. Natl. Acad. Sci. U.S.A.">
        <title>Genome sequence of the Asian Tiger mosquito, Aedes albopictus, reveals insights into its biology, genetics, and evolution.</title>
        <authorList>
            <person name="Chen X.G."/>
            <person name="Jiang X."/>
            <person name="Gu J."/>
            <person name="Xu M."/>
            <person name="Wu Y."/>
            <person name="Deng Y."/>
            <person name="Zhang C."/>
            <person name="Bonizzoni M."/>
            <person name="Dermauw W."/>
            <person name="Vontas J."/>
            <person name="Armbruster P."/>
            <person name="Huang X."/>
            <person name="Yang Y."/>
            <person name="Zhang H."/>
            <person name="He W."/>
            <person name="Peng H."/>
            <person name="Liu Y."/>
            <person name="Wu K."/>
            <person name="Chen J."/>
            <person name="Lirakis M."/>
            <person name="Topalis P."/>
            <person name="Van Leeuwen T."/>
            <person name="Hall A.B."/>
            <person name="Jiang X."/>
            <person name="Thorpe C."/>
            <person name="Mueller R.L."/>
            <person name="Sun C."/>
            <person name="Waterhouse R.M."/>
            <person name="Yan G."/>
            <person name="Tu Z.J."/>
            <person name="Fang X."/>
            <person name="James A.A."/>
        </authorList>
    </citation>
    <scope>NUCLEOTIDE SEQUENCE [LARGE SCALE GENOMIC DNA]</scope>
    <source>
        <strain evidence="19">Foshan</strain>
    </source>
</reference>
<protein>
    <recommendedName>
        <fullName evidence="1">RNA-directed DNA polymerase</fullName>
        <ecNumber evidence="1">2.7.7.49</ecNumber>
    </recommendedName>
</protein>
<feature type="domain" description="Reverse transcriptase" evidence="16">
    <location>
        <begin position="493"/>
        <end position="670"/>
    </location>
</feature>
<keyword evidence="12" id="KW-0695">RNA-directed DNA polymerase</keyword>
<dbReference type="SUPFAM" id="SSF57756">
    <property type="entry name" value="Retrovirus zinc finger-like domains"/>
    <property type="match status" value="1"/>
</dbReference>
<keyword evidence="4" id="KW-0548">Nucleotidyltransferase</keyword>
<feature type="domain" description="Integrase catalytic" evidence="17">
    <location>
        <begin position="1031"/>
        <end position="1187"/>
    </location>
</feature>
<evidence type="ECO:0000256" key="3">
    <source>
        <dbReference type="ARBA" id="ARBA00022679"/>
    </source>
</evidence>
<keyword evidence="14" id="KW-0479">Metal-binding</keyword>
<keyword evidence="3" id="KW-0808">Transferase</keyword>
<dbReference type="InterPro" id="IPR036875">
    <property type="entry name" value="Znf_CCHC_sf"/>
</dbReference>
<evidence type="ECO:0000256" key="2">
    <source>
        <dbReference type="ARBA" id="ARBA00022670"/>
    </source>
</evidence>
<dbReference type="RefSeq" id="XP_062703489.1">
    <property type="nucleotide sequence ID" value="XM_062847505.1"/>
</dbReference>
<keyword evidence="10" id="KW-0694">RNA-binding</keyword>
<dbReference type="Pfam" id="PF17921">
    <property type="entry name" value="Integrase_H2C2"/>
    <property type="match status" value="1"/>
</dbReference>
<dbReference type="PANTHER" id="PTHR37984:SF11">
    <property type="entry name" value="INTEGRASE CATALYTIC DOMAIN-CONTAINING PROTEIN"/>
    <property type="match status" value="1"/>
</dbReference>
<dbReference type="Gene3D" id="1.10.340.70">
    <property type="match status" value="1"/>
</dbReference>
<dbReference type="InterPro" id="IPR041588">
    <property type="entry name" value="Integrase_H2C2"/>
</dbReference>
<dbReference type="GeneID" id="134285947"/>
<dbReference type="SUPFAM" id="SSF53098">
    <property type="entry name" value="Ribonuclease H-like"/>
    <property type="match status" value="1"/>
</dbReference>
<dbReference type="Pfam" id="PF17919">
    <property type="entry name" value="RT_RNaseH_2"/>
    <property type="match status" value="1"/>
</dbReference>
<dbReference type="PANTHER" id="PTHR37984">
    <property type="entry name" value="PROTEIN CBG26694"/>
    <property type="match status" value="1"/>
</dbReference>
<keyword evidence="2" id="KW-0645">Protease</keyword>
<evidence type="ECO:0000256" key="10">
    <source>
        <dbReference type="ARBA" id="ARBA00022884"/>
    </source>
</evidence>
<keyword evidence="19" id="KW-1185">Reference proteome</keyword>
<keyword evidence="14" id="KW-0863">Zinc-finger</keyword>
<dbReference type="Gene3D" id="3.30.420.10">
    <property type="entry name" value="Ribonuclease H-like superfamily/Ribonuclease H"/>
    <property type="match status" value="1"/>
</dbReference>
<keyword evidence="13" id="KW-0238">DNA-binding</keyword>
<evidence type="ECO:0000256" key="14">
    <source>
        <dbReference type="PROSITE-ProRule" id="PRU00047"/>
    </source>
</evidence>
<dbReference type="InterPro" id="IPR043128">
    <property type="entry name" value="Rev_trsase/Diguanyl_cyclase"/>
</dbReference>
<dbReference type="Gene3D" id="3.30.70.270">
    <property type="match status" value="2"/>
</dbReference>
<dbReference type="InterPro" id="IPR041577">
    <property type="entry name" value="RT_RNaseH_2"/>
</dbReference>
<evidence type="ECO:0000256" key="1">
    <source>
        <dbReference type="ARBA" id="ARBA00012493"/>
    </source>
</evidence>
<dbReference type="InterPro" id="IPR050951">
    <property type="entry name" value="Retrovirus_Pol_polyprotein"/>
</dbReference>
<dbReference type="InterPro" id="IPR001584">
    <property type="entry name" value="Integrase_cat-core"/>
</dbReference>
<dbReference type="Pfam" id="PF00078">
    <property type="entry name" value="RVT_1"/>
    <property type="match status" value="1"/>
</dbReference>